<dbReference type="EMBL" id="CP064936">
    <property type="protein sequence ID" value="QQA01356.1"/>
    <property type="molecule type" value="Genomic_DNA"/>
</dbReference>
<organism evidence="8 9">
    <name type="scientific">Treponema peruense</name>
    <dbReference type="NCBI Taxonomy" id="2787628"/>
    <lineage>
        <taxon>Bacteria</taxon>
        <taxon>Pseudomonadati</taxon>
        <taxon>Spirochaetota</taxon>
        <taxon>Spirochaetia</taxon>
        <taxon>Spirochaetales</taxon>
        <taxon>Treponemataceae</taxon>
        <taxon>Treponema</taxon>
    </lineage>
</organism>
<evidence type="ECO:0000256" key="5">
    <source>
        <dbReference type="ARBA" id="ARBA00022801"/>
    </source>
</evidence>
<keyword evidence="5" id="KW-0378">Hydrolase</keyword>
<evidence type="ECO:0000256" key="2">
    <source>
        <dbReference type="ARBA" id="ARBA00022649"/>
    </source>
</evidence>
<keyword evidence="9" id="KW-1185">Reference proteome</keyword>
<evidence type="ECO:0000256" key="3">
    <source>
        <dbReference type="ARBA" id="ARBA00022722"/>
    </source>
</evidence>
<comment type="similarity">
    <text evidence="1">Belongs to the HicA mRNA interferase family.</text>
</comment>
<evidence type="ECO:0000313" key="9">
    <source>
        <dbReference type="Proteomes" id="UP000595224"/>
    </source>
</evidence>
<dbReference type="GO" id="GO:0004519">
    <property type="term" value="F:endonuclease activity"/>
    <property type="evidence" value="ECO:0007669"/>
    <property type="project" value="UniProtKB-KW"/>
</dbReference>
<evidence type="ECO:0000256" key="6">
    <source>
        <dbReference type="ARBA" id="ARBA00022884"/>
    </source>
</evidence>
<dbReference type="Gene3D" id="3.30.920.30">
    <property type="entry name" value="Hypothetical protein"/>
    <property type="match status" value="1"/>
</dbReference>
<dbReference type="InterPro" id="IPR038570">
    <property type="entry name" value="HicA_sf"/>
</dbReference>
<dbReference type="InterPro" id="IPR012933">
    <property type="entry name" value="HicA_mRNA_interferase"/>
</dbReference>
<keyword evidence="3" id="KW-0540">Nuclease</keyword>
<keyword evidence="4" id="KW-0255">Endonuclease</keyword>
<dbReference type="Pfam" id="PF07927">
    <property type="entry name" value="HicA_toxin"/>
    <property type="match status" value="1"/>
</dbReference>
<dbReference type="KEGG" id="tper:IWA51_01680"/>
<dbReference type="GO" id="GO:0003729">
    <property type="term" value="F:mRNA binding"/>
    <property type="evidence" value="ECO:0007669"/>
    <property type="project" value="InterPro"/>
</dbReference>
<protein>
    <submittedName>
        <fullName evidence="8">Type II toxin-antitoxin system HicA family toxin</fullName>
    </submittedName>
</protein>
<evidence type="ECO:0000256" key="1">
    <source>
        <dbReference type="ARBA" id="ARBA00006620"/>
    </source>
</evidence>
<dbReference type="RefSeq" id="WP_198442897.1">
    <property type="nucleotide sequence ID" value="NZ_CBCSHE010000021.1"/>
</dbReference>
<name>A0A7T3RDZ0_9SPIR</name>
<evidence type="ECO:0000256" key="4">
    <source>
        <dbReference type="ARBA" id="ARBA00022759"/>
    </source>
</evidence>
<dbReference type="SUPFAM" id="SSF54786">
    <property type="entry name" value="YcfA/nrd intein domain"/>
    <property type="match status" value="1"/>
</dbReference>
<accession>A0A7T3RDZ0</accession>
<evidence type="ECO:0000313" key="8">
    <source>
        <dbReference type="EMBL" id="QQA01356.1"/>
    </source>
</evidence>
<evidence type="ECO:0000256" key="7">
    <source>
        <dbReference type="ARBA" id="ARBA00023016"/>
    </source>
</evidence>
<dbReference type="AlphaFoldDB" id="A0A7T3RDZ0"/>
<dbReference type="GO" id="GO:0016787">
    <property type="term" value="F:hydrolase activity"/>
    <property type="evidence" value="ECO:0007669"/>
    <property type="project" value="UniProtKB-KW"/>
</dbReference>
<keyword evidence="7" id="KW-0346">Stress response</keyword>
<dbReference type="Proteomes" id="UP000595224">
    <property type="component" value="Chromosome"/>
</dbReference>
<keyword evidence="6" id="KW-0694">RNA-binding</keyword>
<sequence>MKSYSSREVIKLIEADGWYLVNTVGSHHQYKHPTKKGRVTVKHPCKNIPRPTLKRIEEQSGLLFR</sequence>
<keyword evidence="2" id="KW-1277">Toxin-antitoxin system</keyword>
<proteinExistence type="inferred from homology"/>
<gene>
    <name evidence="8" type="ORF">IWA51_01680</name>
</gene>
<reference evidence="8 9" key="1">
    <citation type="submission" date="2020-11" db="EMBL/GenBank/DDBJ databases">
        <title>Treponema Peruensis nv. sp., first commensal Treponema isolated from human feces.</title>
        <authorList>
            <person name="Belkhou C."/>
            <person name="Raes J."/>
        </authorList>
    </citation>
    <scope>NUCLEOTIDE SEQUENCE [LARGE SCALE GENOMIC DNA]</scope>
    <source>
        <strain evidence="8 9">RCC2812</strain>
    </source>
</reference>